<reference evidence="11 12" key="1">
    <citation type="submission" date="2013-02" db="EMBL/GenBank/DDBJ databases">
        <title>Genome sequence of Candida maltosa Xu316, a potential industrial strain for xylitol and ethanol production.</title>
        <authorList>
            <person name="Yu J."/>
            <person name="Wang Q."/>
            <person name="Geng X."/>
            <person name="Bao W."/>
            <person name="He P."/>
            <person name="Cai J."/>
        </authorList>
    </citation>
    <scope>NUCLEOTIDE SEQUENCE [LARGE SCALE GENOMIC DNA]</scope>
    <source>
        <strain evidence="12">Xu316</strain>
    </source>
</reference>
<evidence type="ECO:0000256" key="2">
    <source>
        <dbReference type="ARBA" id="ARBA00004922"/>
    </source>
</evidence>
<dbReference type="GO" id="GO:0018279">
    <property type="term" value="P:protein N-linked glycosylation via asparagine"/>
    <property type="evidence" value="ECO:0007669"/>
    <property type="project" value="UniProtKB-UniRule"/>
</dbReference>
<dbReference type="PANTHER" id="PTHR10830:SF0">
    <property type="entry name" value="DOLICHYL-DIPHOSPHOOLIGOSACCHARIDE--PROTEIN GLYCOSYLTRANSFERASE 48 KDA SUBUNIT"/>
    <property type="match status" value="1"/>
</dbReference>
<dbReference type="OMA" id="NIATECG"/>
<evidence type="ECO:0000256" key="1">
    <source>
        <dbReference type="ARBA" id="ARBA00004479"/>
    </source>
</evidence>
<keyword evidence="12" id="KW-1185">Reference proteome</keyword>
<comment type="subcellular location">
    <subcellularLocation>
        <location evidence="8">Endoplasmic reticulum membrane</location>
        <topology evidence="8">Single-pass type I membrane protein</topology>
    </subcellularLocation>
    <subcellularLocation>
        <location evidence="1">Membrane</location>
        <topology evidence="1">Single-pass type I membrane protein</topology>
    </subcellularLocation>
</comment>
<sequence>MFKQSFVFLTCLLLAIVNVSALVLENALVLHDPELFQLNDPESLTPEVAEFINYLNQNFNVKITDYNDEELTLFYEDFPRYQHLILFPSSKKSIKAKQALNQHNLLQFINEEGNVFVIGGSKGVLPDGIRGVLNEVGIYPSPKNYQYIDHFNSKDGVVQLSQENVVKGNKLVESLSTVAYEGNAALISNNEYIFPIIRSSATGYTNKVGESVNAETTWTFGEQGYLAVGLQALNNARLVWIGSSSLLAEPSLYKWGLQQQGKLKLQFVQHIKADEPGNLNPHLYRIKDQAIYSIGVSELVDGKWVPFQVKNDDEQLQLAFKMLDPYQRLNLRPLGPVSSQEGNDTELDTYAYYIEFTVPDHHGMFTFELDYKRQGLSYLLDKRVVTVRHLANDEFKRSWDISNSWLYIASTILVIIAWYFFIISYIYVGKPNQTKKNE</sequence>
<organism evidence="11 12">
    <name type="scientific">Candida maltosa (strain Xu316)</name>
    <name type="common">Yeast</name>
    <dbReference type="NCBI Taxonomy" id="1245528"/>
    <lineage>
        <taxon>Eukaryota</taxon>
        <taxon>Fungi</taxon>
        <taxon>Dikarya</taxon>
        <taxon>Ascomycota</taxon>
        <taxon>Saccharomycotina</taxon>
        <taxon>Pichiomycetes</taxon>
        <taxon>Debaryomycetaceae</taxon>
        <taxon>Candida/Lodderomyces clade</taxon>
        <taxon>Candida</taxon>
    </lineage>
</organism>
<protein>
    <recommendedName>
        <fullName evidence="8">Dolichyl-diphosphooligosaccharide--protein glycosyltransferase subunit WBP1</fullName>
        <shortName evidence="8">Oligosaccharyl transferase subunit WBP1</shortName>
    </recommendedName>
</protein>
<feature type="signal peptide" evidence="8">
    <location>
        <begin position="1"/>
        <end position="21"/>
    </location>
</feature>
<dbReference type="eggNOG" id="KOG2754">
    <property type="taxonomic scope" value="Eukaryota"/>
</dbReference>
<evidence type="ECO:0000313" key="12">
    <source>
        <dbReference type="Proteomes" id="UP000011777"/>
    </source>
</evidence>
<dbReference type="STRING" id="1245528.M3HQI8"/>
<dbReference type="AlphaFoldDB" id="M3HQI8"/>
<evidence type="ECO:0000259" key="9">
    <source>
        <dbReference type="Pfam" id="PF03345"/>
    </source>
</evidence>
<dbReference type="PANTHER" id="PTHR10830">
    <property type="entry name" value="DOLICHYL-DIPHOSPHOOLIGOSACCHARIDE--PROTEIN GLYCOSYLTRANSFERASE 48 KDA SUBUNIT"/>
    <property type="match status" value="1"/>
</dbReference>
<dbReference type="InterPro" id="IPR005013">
    <property type="entry name" value="DDOST_48_kDa_subunit"/>
</dbReference>
<feature type="chain" id="PRO_5005140317" description="Dolichyl-diphosphooligosaccharide--protein glycosyltransferase subunit WBP1" evidence="8">
    <location>
        <begin position="22"/>
        <end position="438"/>
    </location>
</feature>
<dbReference type="Pfam" id="PF23358">
    <property type="entry name" value="OST48_MD"/>
    <property type="match status" value="1"/>
</dbReference>
<comment type="function">
    <text evidence="8">Subunit of the oligosaccharyl transferase (OST) complex that catalyzes the initial transfer of a defined glycan (Glc(3)Man(9)GlcNAc(2) in eukaryotes) from the lipid carrier dolichol-pyrophosphate to an asparagine residue within an Asn-X-Ser/Thr consensus motif in nascent polypeptide chains, the first step in protein N-glycosylation. N-glycosylation occurs cotranslationally and the complex associates with the Sec61 complex at the channel-forming translocon complex that mediates protein translocation across the endoplasmic reticulum (ER).</text>
</comment>
<comment type="similarity">
    <text evidence="3 8">Belongs to the DDOST 48 kDa subunit family.</text>
</comment>
<dbReference type="HOGENOM" id="CLU_031804_1_1_1"/>
<evidence type="ECO:0000313" key="11">
    <source>
        <dbReference type="EMBL" id="EMG49752.1"/>
    </source>
</evidence>
<feature type="transmembrane region" description="Helical" evidence="8">
    <location>
        <begin position="405"/>
        <end position="428"/>
    </location>
</feature>
<dbReference type="EMBL" id="AOGT01000503">
    <property type="protein sequence ID" value="EMG49752.1"/>
    <property type="molecule type" value="Genomic_DNA"/>
</dbReference>
<keyword evidence="11" id="KW-0808">Transferase</keyword>
<keyword evidence="4 8" id="KW-0812">Transmembrane</keyword>
<evidence type="ECO:0000256" key="6">
    <source>
        <dbReference type="ARBA" id="ARBA00022989"/>
    </source>
</evidence>
<dbReference type="OrthoDB" id="29105at2759"/>
<keyword evidence="5 8" id="KW-0256">Endoplasmic reticulum</keyword>
<keyword evidence="8" id="KW-0732">Signal</keyword>
<keyword evidence="6 8" id="KW-1133">Transmembrane helix</keyword>
<comment type="pathway">
    <text evidence="2 8">Protein modification; protein glycosylation.</text>
</comment>
<evidence type="ECO:0000256" key="3">
    <source>
        <dbReference type="ARBA" id="ARBA00008743"/>
    </source>
</evidence>
<feature type="domain" description="OST48 N-terminal" evidence="9">
    <location>
        <begin position="45"/>
        <end position="249"/>
    </location>
</feature>
<dbReference type="GO" id="GO:0016740">
    <property type="term" value="F:transferase activity"/>
    <property type="evidence" value="ECO:0007669"/>
    <property type="project" value="UniProtKB-KW"/>
</dbReference>
<evidence type="ECO:0000259" key="10">
    <source>
        <dbReference type="Pfam" id="PF23358"/>
    </source>
</evidence>
<dbReference type="GO" id="GO:0008250">
    <property type="term" value="C:oligosaccharyltransferase complex"/>
    <property type="evidence" value="ECO:0007669"/>
    <property type="project" value="TreeGrafter"/>
</dbReference>
<dbReference type="UniPathway" id="UPA00378"/>
<comment type="subunit">
    <text evidence="8">Component of the oligosaccharyltransferase (OST) complex.</text>
</comment>
<proteinExistence type="inferred from homology"/>
<evidence type="ECO:0000256" key="7">
    <source>
        <dbReference type="ARBA" id="ARBA00023136"/>
    </source>
</evidence>
<evidence type="ECO:0000256" key="8">
    <source>
        <dbReference type="RuleBase" id="RU361142"/>
    </source>
</evidence>
<feature type="domain" description="OST48 middle" evidence="10">
    <location>
        <begin position="278"/>
        <end position="428"/>
    </location>
</feature>
<keyword evidence="7 8" id="KW-0472">Membrane</keyword>
<evidence type="ECO:0000256" key="4">
    <source>
        <dbReference type="ARBA" id="ARBA00022692"/>
    </source>
</evidence>
<dbReference type="InterPro" id="IPR055457">
    <property type="entry name" value="OST48_N"/>
</dbReference>
<comment type="caution">
    <text evidence="11">The sequence shown here is derived from an EMBL/GenBank/DDBJ whole genome shotgun (WGS) entry which is preliminary data.</text>
</comment>
<dbReference type="Pfam" id="PF03345">
    <property type="entry name" value="OST48_N"/>
    <property type="match status" value="1"/>
</dbReference>
<evidence type="ECO:0000256" key="5">
    <source>
        <dbReference type="ARBA" id="ARBA00022824"/>
    </source>
</evidence>
<dbReference type="Proteomes" id="UP000011777">
    <property type="component" value="Unassembled WGS sequence"/>
</dbReference>
<dbReference type="InterPro" id="IPR055459">
    <property type="entry name" value="OST48_MD"/>
</dbReference>
<accession>M3HQI8</accession>
<name>M3HQI8_CANMX</name>
<gene>
    <name evidence="11" type="ORF">G210_5421</name>
</gene>